<evidence type="ECO:0000259" key="3">
    <source>
        <dbReference type="Pfam" id="PF26347"/>
    </source>
</evidence>
<accession>A0A2P8HCW7</accession>
<keyword evidence="2" id="KW-1133">Transmembrane helix</keyword>
<gene>
    <name evidence="4" type="ORF">B0H94_109145</name>
</gene>
<keyword evidence="5" id="KW-1185">Reference proteome</keyword>
<feature type="domain" description="Sporulation membrane protein YtrI C-terminal" evidence="3">
    <location>
        <begin position="78"/>
        <end position="162"/>
    </location>
</feature>
<evidence type="ECO:0000256" key="1">
    <source>
        <dbReference type="SAM" id="Coils"/>
    </source>
</evidence>
<keyword evidence="2" id="KW-0472">Membrane</keyword>
<dbReference type="InterPro" id="IPR058620">
    <property type="entry name" value="YtrI_C"/>
</dbReference>
<feature type="coiled-coil region" evidence="1">
    <location>
        <begin position="38"/>
        <end position="65"/>
    </location>
</feature>
<dbReference type="InterPro" id="IPR048198">
    <property type="entry name" value="YtrI"/>
</dbReference>
<evidence type="ECO:0000256" key="2">
    <source>
        <dbReference type="SAM" id="Phobius"/>
    </source>
</evidence>
<dbReference type="OrthoDB" id="2691164at2"/>
<dbReference type="EMBL" id="PYAV01000009">
    <property type="protein sequence ID" value="PSL44083.1"/>
    <property type="molecule type" value="Genomic_DNA"/>
</dbReference>
<keyword evidence="2" id="KW-0812">Transmembrane</keyword>
<sequence>MRIPPYYKRPGWQRFFAGFILGTLAGWAFFLSQFGGTYEELLLSYNKQSSTIQELEEQLQLLRDQEENQDPPGTLVVQSVDVTFVNADESRLNELTLHELEQAALDEVRPTLDQDISHLAEVKDFIIRTIENKRYNAGDQTYRLTVKELYVYDTLELHLEIQPASTD</sequence>
<dbReference type="Proteomes" id="UP000242310">
    <property type="component" value="Unassembled WGS sequence"/>
</dbReference>
<evidence type="ECO:0000313" key="4">
    <source>
        <dbReference type="EMBL" id="PSL44083.1"/>
    </source>
</evidence>
<name>A0A2P8HCW7_9BACI</name>
<organism evidence="4 5">
    <name type="scientific">Salsuginibacillus halophilus</name>
    <dbReference type="NCBI Taxonomy" id="517424"/>
    <lineage>
        <taxon>Bacteria</taxon>
        <taxon>Bacillati</taxon>
        <taxon>Bacillota</taxon>
        <taxon>Bacilli</taxon>
        <taxon>Bacillales</taxon>
        <taxon>Bacillaceae</taxon>
        <taxon>Salsuginibacillus</taxon>
    </lineage>
</organism>
<feature type="transmembrane region" description="Helical" evidence="2">
    <location>
        <begin position="12"/>
        <end position="30"/>
    </location>
</feature>
<proteinExistence type="predicted"/>
<reference evidence="4 5" key="1">
    <citation type="submission" date="2018-03" db="EMBL/GenBank/DDBJ databases">
        <title>Genomic Encyclopedia of Type Strains, Phase III (KMG-III): the genomes of soil and plant-associated and newly described type strains.</title>
        <authorList>
            <person name="Whitman W."/>
        </authorList>
    </citation>
    <scope>NUCLEOTIDE SEQUENCE [LARGE SCALE GENOMIC DNA]</scope>
    <source>
        <strain evidence="4 5">CGMCC 1.07653</strain>
    </source>
</reference>
<comment type="caution">
    <text evidence="4">The sequence shown here is derived from an EMBL/GenBank/DDBJ whole genome shotgun (WGS) entry which is preliminary data.</text>
</comment>
<dbReference type="Pfam" id="PF26347">
    <property type="entry name" value="YtrI_sporulation"/>
    <property type="match status" value="1"/>
</dbReference>
<dbReference type="NCBIfam" id="NF041479">
    <property type="entry name" value="spor_membprot_YtrI"/>
    <property type="match status" value="1"/>
</dbReference>
<protein>
    <recommendedName>
        <fullName evidence="3">Sporulation membrane protein YtrI C-terminal domain-containing protein</fullName>
    </recommendedName>
</protein>
<keyword evidence="1" id="KW-0175">Coiled coil</keyword>
<evidence type="ECO:0000313" key="5">
    <source>
        <dbReference type="Proteomes" id="UP000242310"/>
    </source>
</evidence>
<dbReference type="RefSeq" id="WP_106589186.1">
    <property type="nucleotide sequence ID" value="NZ_PYAV01000009.1"/>
</dbReference>
<dbReference type="AlphaFoldDB" id="A0A2P8HCW7"/>